<sequence length="92" mass="9489">MIFTLPLPRSCLALCLAACLRLCSSARSLFFSSCSGLGLRLISSSITSAAKLVTRVSKGTPEGRRAGCTPCATGTWMSRVAHARASSALAGP</sequence>
<feature type="signal peptide" evidence="1">
    <location>
        <begin position="1"/>
        <end position="26"/>
    </location>
</feature>
<organism evidence="2 3">
    <name type="scientific">Lysobacter capsici AZ78</name>
    <dbReference type="NCBI Taxonomy" id="1444315"/>
    <lineage>
        <taxon>Bacteria</taxon>
        <taxon>Pseudomonadati</taxon>
        <taxon>Pseudomonadota</taxon>
        <taxon>Gammaproteobacteria</taxon>
        <taxon>Lysobacterales</taxon>
        <taxon>Lysobacteraceae</taxon>
        <taxon>Lysobacter</taxon>
    </lineage>
</organism>
<gene>
    <name evidence="2" type="ORF">AZ78_1355</name>
</gene>
<comment type="caution">
    <text evidence="2">The sequence shown here is derived from an EMBL/GenBank/DDBJ whole genome shotgun (WGS) entry which is preliminary data.</text>
</comment>
<evidence type="ECO:0008006" key="4">
    <source>
        <dbReference type="Google" id="ProtNLM"/>
    </source>
</evidence>
<reference evidence="2 3" key="1">
    <citation type="journal article" date="2014" name="Genome Announc.">
        <title>Draft Genome Sequence of Lysobacter capsici AZ78, a Bacterium Antagonistic to Plant-Pathogenic Oomycetes.</title>
        <authorList>
            <person name="Puopolo G."/>
            <person name="Sonego P."/>
            <person name="Engelen K."/>
            <person name="Pertot I."/>
        </authorList>
    </citation>
    <scope>NUCLEOTIDE SEQUENCE [LARGE SCALE GENOMIC DNA]</scope>
    <source>
        <strain evidence="2 3">AZ78</strain>
    </source>
</reference>
<keyword evidence="1" id="KW-0732">Signal</keyword>
<evidence type="ECO:0000313" key="3">
    <source>
        <dbReference type="Proteomes" id="UP000023435"/>
    </source>
</evidence>
<dbReference type="EMBL" id="JAJA02000001">
    <property type="protein sequence ID" value="KWS03806.1"/>
    <property type="molecule type" value="Genomic_DNA"/>
</dbReference>
<proteinExistence type="predicted"/>
<name>A0A108U746_9GAMM</name>
<accession>A0A108U746</accession>
<dbReference type="AlphaFoldDB" id="A0A108U746"/>
<dbReference type="Proteomes" id="UP000023435">
    <property type="component" value="Unassembled WGS sequence"/>
</dbReference>
<evidence type="ECO:0000256" key="1">
    <source>
        <dbReference type="SAM" id="SignalP"/>
    </source>
</evidence>
<protein>
    <recommendedName>
        <fullName evidence="4">Secreted protein</fullName>
    </recommendedName>
</protein>
<keyword evidence="3" id="KW-1185">Reference proteome</keyword>
<feature type="chain" id="PRO_5007131630" description="Secreted protein" evidence="1">
    <location>
        <begin position="27"/>
        <end position="92"/>
    </location>
</feature>
<evidence type="ECO:0000313" key="2">
    <source>
        <dbReference type="EMBL" id="KWS03806.1"/>
    </source>
</evidence>